<protein>
    <recommendedName>
        <fullName evidence="3 6">Beta-lactamase</fullName>
        <ecNumber evidence="3 6">3.5.2.6</ecNumber>
    </recommendedName>
</protein>
<feature type="domain" description="Beta-lactamase class A catalytic" evidence="7">
    <location>
        <begin position="74"/>
        <end position="295"/>
    </location>
</feature>
<dbReference type="InterPro" id="IPR000871">
    <property type="entry name" value="Beta-lactam_class-A"/>
</dbReference>
<comment type="similarity">
    <text evidence="2 6">Belongs to the class-A beta-lactamase family.</text>
</comment>
<dbReference type="GO" id="GO:0030655">
    <property type="term" value="P:beta-lactam antibiotic catabolic process"/>
    <property type="evidence" value="ECO:0007669"/>
    <property type="project" value="InterPro"/>
</dbReference>
<sequence>MVTRRKFARTMLGVSIVGVGGFAGAVFRSGDAWGKDAGPAKRTTAATPRQELAKADTIRARLREIEADSGGRLGVAIVDTTSGLHAGLHADERFPMCSTFKLLVAGAILARVDRGEEDLQRRIVFSQSALVPNSPATSKHTRERTGNTGMSVGDLCKAAITLSDNTAANLLLASFGGPAALTEFARSLGDGITRLDRIEPTLNEGTPGDPRDTTTPNAMLGNLRELVLGEHLTSSSRAQLLAWLAANETGGERIRAKLPKDWGVGDKTGTGDHGTANDVAIVWPPGRGPILVAVYLTETAGDAARCNAAIASVGALVAQSV</sequence>
<evidence type="ECO:0000256" key="1">
    <source>
        <dbReference type="ARBA" id="ARBA00001526"/>
    </source>
</evidence>
<dbReference type="GO" id="GO:0046677">
    <property type="term" value="P:response to antibiotic"/>
    <property type="evidence" value="ECO:0007669"/>
    <property type="project" value="UniProtKB-UniRule"/>
</dbReference>
<dbReference type="NCBIfam" id="NF033103">
    <property type="entry name" value="bla_class_A"/>
    <property type="match status" value="1"/>
</dbReference>
<accession>A0AB73IHB0</accession>
<evidence type="ECO:0000256" key="2">
    <source>
        <dbReference type="ARBA" id="ARBA00009009"/>
    </source>
</evidence>
<keyword evidence="4 6" id="KW-0378">Hydrolase</keyword>
<dbReference type="EC" id="3.5.2.6" evidence="3 6"/>
<comment type="caution">
    <text evidence="8">The sequence shown here is derived from an EMBL/GenBank/DDBJ whole genome shotgun (WGS) entry which is preliminary data.</text>
</comment>
<evidence type="ECO:0000256" key="6">
    <source>
        <dbReference type="RuleBase" id="RU361140"/>
    </source>
</evidence>
<dbReference type="PANTHER" id="PTHR35333">
    <property type="entry name" value="BETA-LACTAMASE"/>
    <property type="match status" value="1"/>
</dbReference>
<evidence type="ECO:0000313" key="9">
    <source>
        <dbReference type="Proteomes" id="UP001229486"/>
    </source>
</evidence>
<dbReference type="Proteomes" id="UP001229486">
    <property type="component" value="Unassembled WGS sequence"/>
</dbReference>
<dbReference type="InterPro" id="IPR045155">
    <property type="entry name" value="Beta-lactam_cat"/>
</dbReference>
<gene>
    <name evidence="8" type="ORF">J2793_004883</name>
</gene>
<reference evidence="8" key="1">
    <citation type="submission" date="2023-07" db="EMBL/GenBank/DDBJ databases">
        <title>Sorghum-associated microbial communities from plants grown in Nebraska, USA.</title>
        <authorList>
            <person name="Schachtman D."/>
        </authorList>
    </citation>
    <scope>NUCLEOTIDE SEQUENCE</scope>
    <source>
        <strain evidence="8">DS1061</strain>
    </source>
</reference>
<evidence type="ECO:0000256" key="5">
    <source>
        <dbReference type="ARBA" id="ARBA00023251"/>
    </source>
</evidence>
<dbReference type="EMBL" id="JAURTK010000006">
    <property type="protein sequence ID" value="MDP9649416.1"/>
    <property type="molecule type" value="Genomic_DNA"/>
</dbReference>
<dbReference type="SUPFAM" id="SSF56601">
    <property type="entry name" value="beta-lactamase/transpeptidase-like"/>
    <property type="match status" value="1"/>
</dbReference>
<evidence type="ECO:0000313" key="8">
    <source>
        <dbReference type="EMBL" id="MDP9649416.1"/>
    </source>
</evidence>
<organism evidence="8 9">
    <name type="scientific">Paraburkholderia caledonica</name>
    <dbReference type="NCBI Taxonomy" id="134536"/>
    <lineage>
        <taxon>Bacteria</taxon>
        <taxon>Pseudomonadati</taxon>
        <taxon>Pseudomonadota</taxon>
        <taxon>Betaproteobacteria</taxon>
        <taxon>Burkholderiales</taxon>
        <taxon>Burkholderiaceae</taxon>
        <taxon>Paraburkholderia</taxon>
    </lineage>
</organism>
<evidence type="ECO:0000256" key="4">
    <source>
        <dbReference type="ARBA" id="ARBA00022801"/>
    </source>
</evidence>
<dbReference type="InterPro" id="IPR023650">
    <property type="entry name" value="Beta-lactam_class-A_AS"/>
</dbReference>
<proteinExistence type="inferred from homology"/>
<keyword evidence="5 6" id="KW-0046">Antibiotic resistance</keyword>
<dbReference type="PRINTS" id="PR00118">
    <property type="entry name" value="BLACTAMASEA"/>
</dbReference>
<dbReference type="PANTHER" id="PTHR35333:SF3">
    <property type="entry name" value="BETA-LACTAMASE-TYPE TRANSPEPTIDASE FOLD CONTAINING PROTEIN"/>
    <property type="match status" value="1"/>
</dbReference>
<dbReference type="AlphaFoldDB" id="A0AB73IHB0"/>
<dbReference type="RefSeq" id="WP_392394792.1">
    <property type="nucleotide sequence ID" value="NZ_JAURTK010000006.1"/>
</dbReference>
<dbReference type="GO" id="GO:0008800">
    <property type="term" value="F:beta-lactamase activity"/>
    <property type="evidence" value="ECO:0007669"/>
    <property type="project" value="UniProtKB-UniRule"/>
</dbReference>
<dbReference type="Pfam" id="PF13354">
    <property type="entry name" value="Beta-lactamase2"/>
    <property type="match status" value="1"/>
</dbReference>
<name>A0AB73IHB0_9BURK</name>
<dbReference type="PROSITE" id="PS00146">
    <property type="entry name" value="BETA_LACTAMASE_A"/>
    <property type="match status" value="1"/>
</dbReference>
<evidence type="ECO:0000256" key="3">
    <source>
        <dbReference type="ARBA" id="ARBA00012865"/>
    </source>
</evidence>
<dbReference type="Gene3D" id="3.40.710.10">
    <property type="entry name" value="DD-peptidase/beta-lactamase superfamily"/>
    <property type="match status" value="1"/>
</dbReference>
<comment type="catalytic activity">
    <reaction evidence="1 6">
        <text>a beta-lactam + H2O = a substituted beta-amino acid</text>
        <dbReference type="Rhea" id="RHEA:20401"/>
        <dbReference type="ChEBI" id="CHEBI:15377"/>
        <dbReference type="ChEBI" id="CHEBI:35627"/>
        <dbReference type="ChEBI" id="CHEBI:140347"/>
        <dbReference type="EC" id="3.5.2.6"/>
    </reaction>
</comment>
<evidence type="ECO:0000259" key="7">
    <source>
        <dbReference type="Pfam" id="PF13354"/>
    </source>
</evidence>
<dbReference type="InterPro" id="IPR012338">
    <property type="entry name" value="Beta-lactam/transpept-like"/>
</dbReference>